<dbReference type="InterPro" id="IPR047872">
    <property type="entry name" value="EFG_IV"/>
</dbReference>
<organism evidence="5 6">
    <name type="scientific">Thermopolyspora flexuosa</name>
    <dbReference type="NCBI Taxonomy" id="103836"/>
    <lineage>
        <taxon>Bacteria</taxon>
        <taxon>Bacillati</taxon>
        <taxon>Actinomycetota</taxon>
        <taxon>Actinomycetes</taxon>
        <taxon>Streptosporangiales</taxon>
        <taxon>Streptosporangiaceae</taxon>
        <taxon>Thermopolyspora</taxon>
    </lineage>
</organism>
<dbReference type="SMART" id="SM00889">
    <property type="entry name" value="EFG_IV"/>
    <property type="match status" value="1"/>
</dbReference>
<dbReference type="SMART" id="SM00838">
    <property type="entry name" value="EFG_C"/>
    <property type="match status" value="1"/>
</dbReference>
<dbReference type="Pfam" id="PF22042">
    <property type="entry name" value="EF-G_D2"/>
    <property type="match status" value="1"/>
</dbReference>
<evidence type="ECO:0000313" key="5">
    <source>
        <dbReference type="EMBL" id="TQM75200.1"/>
    </source>
</evidence>
<dbReference type="InterPro" id="IPR053905">
    <property type="entry name" value="EF-G-like_DII"/>
</dbReference>
<evidence type="ECO:0000256" key="3">
    <source>
        <dbReference type="ARBA" id="ARBA00073322"/>
    </source>
</evidence>
<dbReference type="InterPro" id="IPR005225">
    <property type="entry name" value="Small_GTP-bd"/>
</dbReference>
<accession>A0A543IXA4</accession>
<evidence type="ECO:0000313" key="6">
    <source>
        <dbReference type="Proteomes" id="UP000319213"/>
    </source>
</evidence>
<dbReference type="Pfam" id="PF00009">
    <property type="entry name" value="GTP_EFTU"/>
    <property type="match status" value="1"/>
</dbReference>
<dbReference type="CDD" id="cd16262">
    <property type="entry name" value="EFG_III"/>
    <property type="match status" value="1"/>
</dbReference>
<proteinExistence type="predicted"/>
<evidence type="ECO:0000259" key="4">
    <source>
        <dbReference type="PROSITE" id="PS51722"/>
    </source>
</evidence>
<dbReference type="Pfam" id="PF14492">
    <property type="entry name" value="EFG_III"/>
    <property type="match status" value="1"/>
</dbReference>
<dbReference type="SUPFAM" id="SSF54980">
    <property type="entry name" value="EF-G C-terminal domain-like"/>
    <property type="match status" value="2"/>
</dbReference>
<reference evidence="5 6" key="1">
    <citation type="submission" date="2019-06" db="EMBL/GenBank/DDBJ databases">
        <title>Sequencing the genomes of 1000 actinobacteria strains.</title>
        <authorList>
            <person name="Klenk H.-P."/>
        </authorList>
    </citation>
    <scope>NUCLEOTIDE SEQUENCE [LARGE SCALE GENOMIC DNA]</scope>
    <source>
        <strain evidence="5 6">DSM 43186</strain>
    </source>
</reference>
<dbReference type="CDD" id="cd04170">
    <property type="entry name" value="EF-G_bact"/>
    <property type="match status" value="1"/>
</dbReference>
<feature type="domain" description="Tr-type G" evidence="4">
    <location>
        <begin position="21"/>
        <end position="298"/>
    </location>
</feature>
<dbReference type="Proteomes" id="UP000319213">
    <property type="component" value="Unassembled WGS sequence"/>
</dbReference>
<dbReference type="InterPro" id="IPR014721">
    <property type="entry name" value="Ribsml_uS5_D2-typ_fold_subgr"/>
</dbReference>
<dbReference type="InterPro" id="IPR000640">
    <property type="entry name" value="EFG_V-like"/>
</dbReference>
<evidence type="ECO:0000256" key="1">
    <source>
        <dbReference type="ARBA" id="ARBA00022741"/>
    </source>
</evidence>
<dbReference type="InterPro" id="IPR020568">
    <property type="entry name" value="Ribosomal_Su5_D2-typ_SF"/>
</dbReference>
<dbReference type="InterPro" id="IPR000795">
    <property type="entry name" value="T_Tr_GTP-bd_dom"/>
</dbReference>
<name>A0A543IXA4_9ACTN</name>
<dbReference type="PANTHER" id="PTHR43261:SF6">
    <property type="entry name" value="ELONGATION FACTOR G-LIKE PROTEIN"/>
    <property type="match status" value="1"/>
</dbReference>
<dbReference type="NCBIfam" id="NF009381">
    <property type="entry name" value="PRK12740.1-5"/>
    <property type="match status" value="1"/>
</dbReference>
<dbReference type="Gene3D" id="3.40.50.300">
    <property type="entry name" value="P-loop containing nucleotide triphosphate hydrolases"/>
    <property type="match status" value="1"/>
</dbReference>
<dbReference type="CDD" id="cd01434">
    <property type="entry name" value="EFG_mtEFG1_IV"/>
    <property type="match status" value="1"/>
</dbReference>
<dbReference type="Gene3D" id="3.30.230.10">
    <property type="match status" value="1"/>
</dbReference>
<dbReference type="CDD" id="cd03713">
    <property type="entry name" value="EFG_mtEFG_C"/>
    <property type="match status" value="1"/>
</dbReference>
<dbReference type="PANTHER" id="PTHR43261">
    <property type="entry name" value="TRANSLATION ELONGATION FACTOR G-RELATED"/>
    <property type="match status" value="1"/>
</dbReference>
<dbReference type="Gene3D" id="2.40.30.10">
    <property type="entry name" value="Translation factors"/>
    <property type="match status" value="1"/>
</dbReference>
<keyword evidence="5" id="KW-0251">Elongation factor</keyword>
<dbReference type="EMBL" id="VFPQ01000001">
    <property type="protein sequence ID" value="TQM75200.1"/>
    <property type="molecule type" value="Genomic_DNA"/>
</dbReference>
<keyword evidence="2" id="KW-0342">GTP-binding</keyword>
<dbReference type="Pfam" id="PF00679">
    <property type="entry name" value="EFG_C"/>
    <property type="match status" value="1"/>
</dbReference>
<dbReference type="GO" id="GO:0003746">
    <property type="term" value="F:translation elongation factor activity"/>
    <property type="evidence" value="ECO:0007669"/>
    <property type="project" value="UniProtKB-KW"/>
</dbReference>
<dbReference type="NCBIfam" id="TIGR00231">
    <property type="entry name" value="small_GTP"/>
    <property type="match status" value="1"/>
</dbReference>
<dbReference type="InterPro" id="IPR035647">
    <property type="entry name" value="EFG_III/V"/>
</dbReference>
<dbReference type="SUPFAM" id="SSF54211">
    <property type="entry name" value="Ribosomal protein S5 domain 2-like"/>
    <property type="match status" value="1"/>
</dbReference>
<protein>
    <recommendedName>
        <fullName evidence="3">Elongation factor G-like protein</fullName>
    </recommendedName>
</protein>
<dbReference type="PROSITE" id="PS51722">
    <property type="entry name" value="G_TR_2"/>
    <property type="match status" value="1"/>
</dbReference>
<gene>
    <name evidence="5" type="ORF">FHX40_1902</name>
</gene>
<dbReference type="SUPFAM" id="SSF50447">
    <property type="entry name" value="Translation proteins"/>
    <property type="match status" value="1"/>
</dbReference>
<keyword evidence="6" id="KW-1185">Reference proteome</keyword>
<dbReference type="RefSeq" id="WP_142259259.1">
    <property type="nucleotide sequence ID" value="NZ_BMPV01000007.1"/>
</dbReference>
<dbReference type="InterPro" id="IPR009000">
    <property type="entry name" value="Transl_B-barrel_sf"/>
</dbReference>
<dbReference type="NCBIfam" id="NF009377">
    <property type="entry name" value="PRK12740.1-1"/>
    <property type="match status" value="1"/>
</dbReference>
<comment type="caution">
    <text evidence="5">The sequence shown here is derived from an EMBL/GenBank/DDBJ whole genome shotgun (WGS) entry which is preliminary data.</text>
</comment>
<dbReference type="SUPFAM" id="SSF52540">
    <property type="entry name" value="P-loop containing nucleoside triphosphate hydrolases"/>
    <property type="match status" value="1"/>
</dbReference>
<dbReference type="InterPro" id="IPR035649">
    <property type="entry name" value="EFG_V"/>
</dbReference>
<dbReference type="Gene3D" id="3.30.70.870">
    <property type="entry name" value="Elongation Factor G (Translational Gtpase), domain 3"/>
    <property type="match status" value="1"/>
</dbReference>
<dbReference type="GO" id="GO:0003924">
    <property type="term" value="F:GTPase activity"/>
    <property type="evidence" value="ECO:0007669"/>
    <property type="project" value="InterPro"/>
</dbReference>
<keyword evidence="1" id="KW-0547">Nucleotide-binding</keyword>
<sequence>MAEKSGAAGVAGRAPEADRPEKVRNVVLVGHSGAGKTTLVEALLAATGTITRAGRVEDGTTVSDYDEVEVRQQRSVNLSLAPVVHNGIKINLLDTPGYADFVGDLRAGLRAADAALFVVSAADGIDGLTRMLWEECAAVGMPRAVVITKIDHQRADFDEVLATCQDAFGEGVAPLYLPVVGDQRVQGLIGLLTQTFYDYTSGKRTEREPDAAHADAIETYRGELIEGIIQESEDESLMDRYLAGEDLDPKMLIQDLEKAVARGGFYPVLPVCAAPGAGPAVGLIELLDGITQGFPSPLEHPLPEITTIDGTPVTDITCDPDGPLVAEVVKTTSDPYVGRISLVRVFSGTLRPDTVVHVSGHGLADRGHEDHDVDERIGALSCPLGKHQRPISKAIAGDVVAIAKLSRAETGDTLSDKDRPLLMTAWTMPEPLLPVAVRARSKADEDKLSQALGRLVAEDPTLRLENNAETRQLVLWCMGEAHADVLLERLAKRHGVAVEKVELRVPLRETFGGTAEAMGRNVKQTGGHGQYAICHIRVEPLPSGGGFEFVDQIVGGVIPRQFIPSVEKGVRTQMERGLVAGYPVVDIRVTLYDGKAHSVDSSDMAFQIAGQLALKEAANKVPMLLLEPVDEVSVLVPDDYVGTIMSDLSARRGRVLGTEPVGNTGRTLIKAEVPELEIIRYAIDLRSMSHGTGTFTRSFLRYEPLPQHLAEKVTGEAKAAS</sequence>
<evidence type="ECO:0000256" key="2">
    <source>
        <dbReference type="ARBA" id="ARBA00023134"/>
    </source>
</evidence>
<dbReference type="Gene3D" id="3.30.70.240">
    <property type="match status" value="1"/>
</dbReference>
<dbReference type="PRINTS" id="PR00315">
    <property type="entry name" value="ELONGATNFCT"/>
</dbReference>
<dbReference type="AlphaFoldDB" id="A0A543IXA4"/>
<dbReference type="OrthoDB" id="3492050at2"/>
<dbReference type="GO" id="GO:0032790">
    <property type="term" value="P:ribosome disassembly"/>
    <property type="evidence" value="ECO:0007669"/>
    <property type="project" value="TreeGrafter"/>
</dbReference>
<dbReference type="FunFam" id="3.30.70.240:FF:000001">
    <property type="entry name" value="Elongation factor G"/>
    <property type="match status" value="1"/>
</dbReference>
<dbReference type="InterPro" id="IPR027417">
    <property type="entry name" value="P-loop_NTPase"/>
</dbReference>
<dbReference type="FunFam" id="2.40.30.10:FF:000151">
    <property type="entry name" value="Translation elongation factor EF-G"/>
    <property type="match status" value="1"/>
</dbReference>
<keyword evidence="5" id="KW-0648">Protein biosynthesis</keyword>
<dbReference type="InterPro" id="IPR041095">
    <property type="entry name" value="EFG_II"/>
</dbReference>
<dbReference type="FunFam" id="3.30.230.10:FF:000003">
    <property type="entry name" value="Elongation factor G"/>
    <property type="match status" value="1"/>
</dbReference>
<dbReference type="InterPro" id="IPR009022">
    <property type="entry name" value="EFG_III"/>
</dbReference>
<dbReference type="GO" id="GO:0005525">
    <property type="term" value="F:GTP binding"/>
    <property type="evidence" value="ECO:0007669"/>
    <property type="project" value="UniProtKB-KW"/>
</dbReference>
<dbReference type="InterPro" id="IPR005517">
    <property type="entry name" value="Transl_elong_EFG/EF2_IV"/>
</dbReference>
<dbReference type="Pfam" id="PF03764">
    <property type="entry name" value="EFG_IV"/>
    <property type="match status" value="1"/>
</dbReference>